<evidence type="ECO:0000313" key="3">
    <source>
        <dbReference type="Proteomes" id="UP000297299"/>
    </source>
</evidence>
<evidence type="ECO:0000313" key="2">
    <source>
        <dbReference type="EMBL" id="TEY22790.1"/>
    </source>
</evidence>
<organism evidence="2 3">
    <name type="scientific">Botryotinia calthae</name>
    <dbReference type="NCBI Taxonomy" id="38488"/>
    <lineage>
        <taxon>Eukaryota</taxon>
        <taxon>Fungi</taxon>
        <taxon>Dikarya</taxon>
        <taxon>Ascomycota</taxon>
        <taxon>Pezizomycotina</taxon>
        <taxon>Leotiomycetes</taxon>
        <taxon>Helotiales</taxon>
        <taxon>Sclerotiniaceae</taxon>
        <taxon>Botryotinia</taxon>
    </lineage>
</organism>
<dbReference type="AlphaFoldDB" id="A0A4Y8CE43"/>
<keyword evidence="3" id="KW-1185">Reference proteome</keyword>
<sequence>MNEMAYNELVEYISKFNLTKAREAVPILQELNNLTFSDLTEVKSTIRVIKEQARSRIERYQRASYKVKQKKESNLRRALKNSERDLIHLKKQKEDLEEEETRTFVIVNMMRDHLQSLMEGEAGKMLEDKSVDTTWKPMIQTAGGNHGHHAAERWFNVNGYAWPSKDQVLD</sequence>
<feature type="coiled-coil region" evidence="1">
    <location>
        <begin position="72"/>
        <end position="99"/>
    </location>
</feature>
<reference evidence="2 3" key="1">
    <citation type="submission" date="2017-11" db="EMBL/GenBank/DDBJ databases">
        <title>Comparative genomics of Botrytis spp.</title>
        <authorList>
            <person name="Valero-Jimenez C.A."/>
            <person name="Tapia P."/>
            <person name="Veloso J."/>
            <person name="Silva-Moreno E."/>
            <person name="Staats M."/>
            <person name="Valdes J.H."/>
            <person name="Van Kan J.A.L."/>
        </authorList>
    </citation>
    <scope>NUCLEOTIDE SEQUENCE [LARGE SCALE GENOMIC DNA]</scope>
    <source>
        <strain evidence="2 3">MUCL2830</strain>
    </source>
</reference>
<proteinExistence type="predicted"/>
<protein>
    <submittedName>
        <fullName evidence="2">Uncharacterized protein</fullName>
    </submittedName>
</protein>
<keyword evidence="1" id="KW-0175">Coiled coil</keyword>
<dbReference type="EMBL" id="PHWZ01001534">
    <property type="protein sequence ID" value="TEY22790.1"/>
    <property type="molecule type" value="Genomic_DNA"/>
</dbReference>
<dbReference type="Proteomes" id="UP000297299">
    <property type="component" value="Unassembled WGS sequence"/>
</dbReference>
<gene>
    <name evidence="2" type="ORF">BOTCAL_1538g00020</name>
</gene>
<comment type="caution">
    <text evidence="2">The sequence shown here is derived from an EMBL/GenBank/DDBJ whole genome shotgun (WGS) entry which is preliminary data.</text>
</comment>
<accession>A0A4Y8CE43</accession>
<evidence type="ECO:0000256" key="1">
    <source>
        <dbReference type="SAM" id="Coils"/>
    </source>
</evidence>
<name>A0A4Y8CE43_9HELO</name>